<name>A0A6G0T6T9_APHGL</name>
<organism evidence="2 3">
    <name type="scientific">Aphis glycines</name>
    <name type="common">Soybean aphid</name>
    <dbReference type="NCBI Taxonomy" id="307491"/>
    <lineage>
        <taxon>Eukaryota</taxon>
        <taxon>Metazoa</taxon>
        <taxon>Ecdysozoa</taxon>
        <taxon>Arthropoda</taxon>
        <taxon>Hexapoda</taxon>
        <taxon>Insecta</taxon>
        <taxon>Pterygota</taxon>
        <taxon>Neoptera</taxon>
        <taxon>Paraneoptera</taxon>
        <taxon>Hemiptera</taxon>
        <taxon>Sternorrhyncha</taxon>
        <taxon>Aphidomorpha</taxon>
        <taxon>Aphidoidea</taxon>
        <taxon>Aphididae</taxon>
        <taxon>Aphidini</taxon>
        <taxon>Aphis</taxon>
        <taxon>Aphis</taxon>
    </lineage>
</organism>
<proteinExistence type="predicted"/>
<keyword evidence="1" id="KW-0812">Transmembrane</keyword>
<dbReference type="Proteomes" id="UP000475862">
    <property type="component" value="Unassembled WGS sequence"/>
</dbReference>
<evidence type="ECO:0000313" key="2">
    <source>
        <dbReference type="EMBL" id="KAE9526907.1"/>
    </source>
</evidence>
<reference evidence="2 3" key="1">
    <citation type="submission" date="2019-08" db="EMBL/GenBank/DDBJ databases">
        <title>The genome of the soybean aphid Biotype 1, its phylome, world population structure and adaptation to the North American continent.</title>
        <authorList>
            <person name="Giordano R."/>
            <person name="Donthu R.K."/>
            <person name="Hernandez A.G."/>
            <person name="Wright C.L."/>
            <person name="Zimin A.V."/>
        </authorList>
    </citation>
    <scope>NUCLEOTIDE SEQUENCE [LARGE SCALE GENOMIC DNA]</scope>
    <source>
        <tissue evidence="2">Whole aphids</tissue>
    </source>
</reference>
<sequence length="210" mass="24151">MFFQSTTNISQISLVMLSLDLFSVKTLFGKSEETKRFLFYILYNNLNLYLNSFTLPIFFYNSIITKAVARGVFCCKEFHKCNILGRLILFCSLELRVGVAKESQRKTSLVTSSSIFFLFFLCVLLRILFLGFFNSVDEVEFSISISALIALISSSSRNGTLSLVYVEPVNGWTPIWCQLQKTFINVVYINYFDNFTVDKTSQEYTMLTVK</sequence>
<dbReference type="EMBL" id="VYZN01000054">
    <property type="protein sequence ID" value="KAE9526907.1"/>
    <property type="molecule type" value="Genomic_DNA"/>
</dbReference>
<evidence type="ECO:0000313" key="3">
    <source>
        <dbReference type="Proteomes" id="UP000475862"/>
    </source>
</evidence>
<protein>
    <submittedName>
        <fullName evidence="2">Uncharacterized protein</fullName>
    </submittedName>
</protein>
<feature type="transmembrane region" description="Helical" evidence="1">
    <location>
        <begin position="115"/>
        <end position="133"/>
    </location>
</feature>
<accession>A0A6G0T6T9</accession>
<keyword evidence="1" id="KW-1133">Transmembrane helix</keyword>
<keyword evidence="3" id="KW-1185">Reference proteome</keyword>
<keyword evidence="1" id="KW-0472">Membrane</keyword>
<dbReference type="AlphaFoldDB" id="A0A6G0T6T9"/>
<gene>
    <name evidence="2" type="ORF">AGLY_013555</name>
</gene>
<feature type="transmembrane region" description="Helical" evidence="1">
    <location>
        <begin position="37"/>
        <end position="60"/>
    </location>
</feature>
<comment type="caution">
    <text evidence="2">The sequence shown here is derived from an EMBL/GenBank/DDBJ whole genome shotgun (WGS) entry which is preliminary data.</text>
</comment>
<evidence type="ECO:0000256" key="1">
    <source>
        <dbReference type="SAM" id="Phobius"/>
    </source>
</evidence>